<evidence type="ECO:0000256" key="6">
    <source>
        <dbReference type="ARBA" id="ARBA00048807"/>
    </source>
</evidence>
<dbReference type="EC" id="4.1.2.50" evidence="3"/>
<comment type="pathway">
    <text evidence="1">Purine metabolism; 7-cyano-7-deazaguanine biosynthesis.</text>
</comment>
<dbReference type="Proteomes" id="UP001595548">
    <property type="component" value="Unassembled WGS sequence"/>
</dbReference>
<evidence type="ECO:0000256" key="4">
    <source>
        <dbReference type="ARBA" id="ARBA00018141"/>
    </source>
</evidence>
<evidence type="ECO:0000256" key="3">
    <source>
        <dbReference type="ARBA" id="ARBA00012982"/>
    </source>
</evidence>
<keyword evidence="8" id="KW-1185">Reference proteome</keyword>
<comment type="similarity">
    <text evidence="2">Belongs to the PTPS family. QueD subfamily.</text>
</comment>
<organism evidence="7 8">
    <name type="scientific">Gilvimarinus japonicus</name>
    <dbReference type="NCBI Taxonomy" id="1796469"/>
    <lineage>
        <taxon>Bacteria</taxon>
        <taxon>Pseudomonadati</taxon>
        <taxon>Pseudomonadota</taxon>
        <taxon>Gammaproteobacteria</taxon>
        <taxon>Cellvibrionales</taxon>
        <taxon>Cellvibrionaceae</taxon>
        <taxon>Gilvimarinus</taxon>
    </lineage>
</organism>
<dbReference type="EMBL" id="JBHRTL010000031">
    <property type="protein sequence ID" value="MFC3156980.1"/>
    <property type="molecule type" value="Genomic_DNA"/>
</dbReference>
<proteinExistence type="inferred from homology"/>
<dbReference type="InterPro" id="IPR038418">
    <property type="entry name" value="6-PTP_synth/QueD_sf"/>
</dbReference>
<comment type="catalytic activity">
    <reaction evidence="6">
        <text>7,8-dihydroneopterin 3'-triphosphate + H2O = 6-carboxy-5,6,7,8-tetrahydropterin + triphosphate + acetaldehyde + 2 H(+)</text>
        <dbReference type="Rhea" id="RHEA:27966"/>
        <dbReference type="ChEBI" id="CHEBI:15343"/>
        <dbReference type="ChEBI" id="CHEBI:15377"/>
        <dbReference type="ChEBI" id="CHEBI:15378"/>
        <dbReference type="ChEBI" id="CHEBI:18036"/>
        <dbReference type="ChEBI" id="CHEBI:58462"/>
        <dbReference type="ChEBI" id="CHEBI:61032"/>
        <dbReference type="EC" id="4.1.2.50"/>
    </reaction>
</comment>
<reference evidence="8" key="1">
    <citation type="journal article" date="2019" name="Int. J. Syst. Evol. Microbiol.">
        <title>The Global Catalogue of Microorganisms (GCM) 10K type strain sequencing project: providing services to taxonomists for standard genome sequencing and annotation.</title>
        <authorList>
            <consortium name="The Broad Institute Genomics Platform"/>
            <consortium name="The Broad Institute Genome Sequencing Center for Infectious Disease"/>
            <person name="Wu L."/>
            <person name="Ma J."/>
        </authorList>
    </citation>
    <scope>NUCLEOTIDE SEQUENCE [LARGE SCALE GENOMIC DNA]</scope>
    <source>
        <strain evidence="8">KCTC 52141</strain>
    </source>
</reference>
<dbReference type="Pfam" id="PF01242">
    <property type="entry name" value="PTPS"/>
    <property type="match status" value="1"/>
</dbReference>
<dbReference type="RefSeq" id="WP_382418497.1">
    <property type="nucleotide sequence ID" value="NZ_AP031500.1"/>
</dbReference>
<evidence type="ECO:0000256" key="1">
    <source>
        <dbReference type="ARBA" id="ARBA00005061"/>
    </source>
</evidence>
<name>A0ABV7HXZ5_9GAMM</name>
<sequence length="284" mass="32035">MLLFVDNLTNVDFSYLDASRGLLGETWLANIRLHGDLDDQSMVCDFGVVKKIVRDWLDTELDHRLAVPTQAPNIEITSNGDQLDIRWTLDNGEHIHTTSPRQAIALVEAATLTPETIARWCEQQLKSAFRDEIEKLELSFSTEQIEGAFYHYSHGLKKHGGNCQRIAHGHRSRIDIWADGVKSTSLESLWAERWRDIYIGSREDISAEPTINGADYFDFAYTSEQGAFTLQLPKRCCYIIDTDTTVECLAEHIAATTAADNPSVELRIRAFEGINKGAEAYRGQ</sequence>
<accession>A0ABV7HXZ5</accession>
<evidence type="ECO:0000256" key="2">
    <source>
        <dbReference type="ARBA" id="ARBA00008900"/>
    </source>
</evidence>
<evidence type="ECO:0000313" key="7">
    <source>
        <dbReference type="EMBL" id="MFC3156980.1"/>
    </source>
</evidence>
<protein>
    <recommendedName>
        <fullName evidence="4">6-carboxy-5,6,7,8-tetrahydropterin synthase</fullName>
        <ecNumber evidence="3">4.1.2.50</ecNumber>
    </recommendedName>
    <alternativeName>
        <fullName evidence="5">Queuosine biosynthesis protein QueD</fullName>
    </alternativeName>
</protein>
<dbReference type="Gene3D" id="3.30.479.10">
    <property type="entry name" value="6-pyruvoyl tetrahydropterin synthase/QueD"/>
    <property type="match status" value="2"/>
</dbReference>
<evidence type="ECO:0000313" key="8">
    <source>
        <dbReference type="Proteomes" id="UP001595548"/>
    </source>
</evidence>
<evidence type="ECO:0000256" key="5">
    <source>
        <dbReference type="ARBA" id="ARBA00031449"/>
    </source>
</evidence>
<comment type="caution">
    <text evidence="7">The sequence shown here is derived from an EMBL/GenBank/DDBJ whole genome shotgun (WGS) entry which is preliminary data.</text>
</comment>
<gene>
    <name evidence="7" type="ORF">ACFOEB_17355</name>
</gene>
<dbReference type="SUPFAM" id="SSF55620">
    <property type="entry name" value="Tetrahydrobiopterin biosynthesis enzymes-like"/>
    <property type="match status" value="2"/>
</dbReference>
<dbReference type="InterPro" id="IPR007115">
    <property type="entry name" value="6-PTP_synth/QueD"/>
</dbReference>